<accession>A0ABU6NSL5</accession>
<evidence type="ECO:0000313" key="11">
    <source>
        <dbReference type="Proteomes" id="UP001342826"/>
    </source>
</evidence>
<protein>
    <submittedName>
        <fullName evidence="10">Methyl-accepting chemotaxis protein</fullName>
    </submittedName>
</protein>
<dbReference type="InterPro" id="IPR004090">
    <property type="entry name" value="Chemotax_Me-accpt_rcpt"/>
</dbReference>
<keyword evidence="11" id="KW-1185">Reference proteome</keyword>
<dbReference type="EMBL" id="JARTFS010000001">
    <property type="protein sequence ID" value="MED4400144.1"/>
    <property type="molecule type" value="Genomic_DNA"/>
</dbReference>
<dbReference type="PRINTS" id="PR00260">
    <property type="entry name" value="CHEMTRNSDUCR"/>
</dbReference>
<name>A0ABU6NSL5_9BACI</name>
<evidence type="ECO:0000256" key="1">
    <source>
        <dbReference type="ARBA" id="ARBA00004236"/>
    </source>
</evidence>
<keyword evidence="7" id="KW-0812">Transmembrane</keyword>
<evidence type="ECO:0000313" key="10">
    <source>
        <dbReference type="EMBL" id="MED4400144.1"/>
    </source>
</evidence>
<evidence type="ECO:0000256" key="6">
    <source>
        <dbReference type="PROSITE-ProRule" id="PRU00284"/>
    </source>
</evidence>
<evidence type="ECO:0000256" key="7">
    <source>
        <dbReference type="SAM" id="Phobius"/>
    </source>
</evidence>
<evidence type="ECO:0000256" key="2">
    <source>
        <dbReference type="ARBA" id="ARBA00022475"/>
    </source>
</evidence>
<comment type="caution">
    <text evidence="10">The sequence shown here is derived from an EMBL/GenBank/DDBJ whole genome shotgun (WGS) entry which is preliminary data.</text>
</comment>
<feature type="transmembrane region" description="Helical" evidence="7">
    <location>
        <begin position="7"/>
        <end position="33"/>
    </location>
</feature>
<dbReference type="InterPro" id="IPR007891">
    <property type="entry name" value="CHASE3"/>
</dbReference>
<gene>
    <name evidence="10" type="ORF">P9271_02070</name>
</gene>
<dbReference type="CDD" id="cd11386">
    <property type="entry name" value="MCP_signal"/>
    <property type="match status" value="1"/>
</dbReference>
<dbReference type="InterPro" id="IPR004089">
    <property type="entry name" value="MCPsignal_dom"/>
</dbReference>
<evidence type="ECO:0000256" key="4">
    <source>
        <dbReference type="ARBA" id="ARBA00023224"/>
    </source>
</evidence>
<dbReference type="PROSITE" id="PS50885">
    <property type="entry name" value="HAMP"/>
    <property type="match status" value="1"/>
</dbReference>
<reference evidence="10 11" key="1">
    <citation type="submission" date="2023-03" db="EMBL/GenBank/DDBJ databases">
        <title>Bacillus Genome Sequencing.</title>
        <authorList>
            <person name="Dunlap C."/>
        </authorList>
    </citation>
    <scope>NUCLEOTIDE SEQUENCE [LARGE SCALE GENOMIC DNA]</scope>
    <source>
        <strain evidence="10 11">NRS-1717</strain>
    </source>
</reference>
<comment type="subcellular location">
    <subcellularLocation>
        <location evidence="1">Cell membrane</location>
    </subcellularLocation>
</comment>
<dbReference type="PANTHER" id="PTHR32089">
    <property type="entry name" value="METHYL-ACCEPTING CHEMOTAXIS PROTEIN MCPB"/>
    <property type="match status" value="1"/>
</dbReference>
<dbReference type="RefSeq" id="WP_328014753.1">
    <property type="nucleotide sequence ID" value="NZ_JARTFS010000001.1"/>
</dbReference>
<dbReference type="InterPro" id="IPR003660">
    <property type="entry name" value="HAMP_dom"/>
</dbReference>
<evidence type="ECO:0000256" key="3">
    <source>
        <dbReference type="ARBA" id="ARBA00023136"/>
    </source>
</evidence>
<organism evidence="10 11">
    <name type="scientific">Metabacillus fastidiosus</name>
    <dbReference type="NCBI Taxonomy" id="1458"/>
    <lineage>
        <taxon>Bacteria</taxon>
        <taxon>Bacillati</taxon>
        <taxon>Bacillota</taxon>
        <taxon>Bacilli</taxon>
        <taxon>Bacillales</taxon>
        <taxon>Bacillaceae</taxon>
        <taxon>Metabacillus</taxon>
    </lineage>
</organism>
<evidence type="ECO:0000256" key="5">
    <source>
        <dbReference type="ARBA" id="ARBA00029447"/>
    </source>
</evidence>
<dbReference type="Pfam" id="PF00015">
    <property type="entry name" value="MCPsignal"/>
    <property type="match status" value="1"/>
</dbReference>
<dbReference type="Gene3D" id="1.10.287.950">
    <property type="entry name" value="Methyl-accepting chemotaxis protein"/>
    <property type="match status" value="1"/>
</dbReference>
<evidence type="ECO:0000259" key="9">
    <source>
        <dbReference type="PROSITE" id="PS50885"/>
    </source>
</evidence>
<feature type="domain" description="Methyl-accepting transducer" evidence="8">
    <location>
        <begin position="275"/>
        <end position="511"/>
    </location>
</feature>
<dbReference type="Pfam" id="PF00672">
    <property type="entry name" value="HAMP"/>
    <property type="match status" value="1"/>
</dbReference>
<sequence>MKIKTKLITIITVFVLAIFFVGIFASTSLNYAIKQHSLLEEKMEMQKISKHVQYRLAGLSNDERGFLLTGEKEFADGMKDKYDDIKSNLTELNKLASVHEYDSLLGDLEQSLDSYWEMNNRVVELYADDKTAAMNYHFTEERELRKETLDPAVNSFVDTLDENVSVLDKEIQSSTYERKMIIYTITIISTAVGIILGIILLFAIMRPLRILHTELENIANGNGDLTKRIHVKNKDEFGDLAASFNKFIIFLRDVIQDISSSAEHVAGSAEEFSASAQQSNASTEQISYSMNEIVNSTLEQTKMTEKSSLSIKSSLSNLIEITKKSADVSEVAVYMKDGAEEGSRSVKDLVSQMHSIHTSVDLADKGVNSLAEGAAKIDQITSLIDDISSQTNLLALNAAIEAARAGEYGKGFAVVADEVRKLAEQSHKSANEIKKLIVSIQSETEETVQSISKVKENVDLGLDLSELTEKQFTEILKATENVSAQIQEIASTSELVSHDVQAVSQSVESIANVSNETANSTEEIAQASSQQLAAIEEVLAASTSLAKLAENLQNLVHKFKV</sequence>
<keyword evidence="2" id="KW-1003">Cell membrane</keyword>
<dbReference type="PROSITE" id="PS50111">
    <property type="entry name" value="CHEMOTAXIS_TRANSDUC_2"/>
    <property type="match status" value="1"/>
</dbReference>
<dbReference type="SMART" id="SM00283">
    <property type="entry name" value="MA"/>
    <property type="match status" value="1"/>
</dbReference>
<dbReference type="PANTHER" id="PTHR32089:SF114">
    <property type="entry name" value="METHYL-ACCEPTING CHEMOTAXIS PROTEIN MCPB"/>
    <property type="match status" value="1"/>
</dbReference>
<feature type="transmembrane region" description="Helical" evidence="7">
    <location>
        <begin position="180"/>
        <end position="204"/>
    </location>
</feature>
<dbReference type="Proteomes" id="UP001342826">
    <property type="component" value="Unassembled WGS sequence"/>
</dbReference>
<dbReference type="SUPFAM" id="SSF58104">
    <property type="entry name" value="Methyl-accepting chemotaxis protein (MCP) signaling domain"/>
    <property type="match status" value="1"/>
</dbReference>
<keyword evidence="7" id="KW-1133">Transmembrane helix</keyword>
<comment type="similarity">
    <text evidence="5">Belongs to the methyl-accepting chemotaxis (MCP) protein family.</text>
</comment>
<keyword evidence="3 7" id="KW-0472">Membrane</keyword>
<feature type="domain" description="HAMP" evidence="9">
    <location>
        <begin position="202"/>
        <end position="256"/>
    </location>
</feature>
<proteinExistence type="inferred from homology"/>
<dbReference type="Pfam" id="PF05227">
    <property type="entry name" value="CHASE3"/>
    <property type="match status" value="1"/>
</dbReference>
<evidence type="ECO:0000259" key="8">
    <source>
        <dbReference type="PROSITE" id="PS50111"/>
    </source>
</evidence>
<dbReference type="SMART" id="SM00304">
    <property type="entry name" value="HAMP"/>
    <property type="match status" value="1"/>
</dbReference>
<keyword evidence="4 6" id="KW-0807">Transducer</keyword>
<dbReference type="CDD" id="cd06225">
    <property type="entry name" value="HAMP"/>
    <property type="match status" value="1"/>
</dbReference>